<dbReference type="EMBL" id="EQ975485">
    <property type="protein sequence ID" value="EEF27342.1"/>
    <property type="molecule type" value="Genomic_DNA"/>
</dbReference>
<feature type="transmembrane region" description="Helical" evidence="9">
    <location>
        <begin position="204"/>
        <end position="235"/>
    </location>
</feature>
<keyword evidence="4" id="KW-1003">Cell membrane</keyword>
<organism evidence="11 12">
    <name type="scientific">Ricinus communis</name>
    <name type="common">Castor bean</name>
    <dbReference type="NCBI Taxonomy" id="3988"/>
    <lineage>
        <taxon>Eukaryota</taxon>
        <taxon>Viridiplantae</taxon>
        <taxon>Streptophyta</taxon>
        <taxon>Embryophyta</taxon>
        <taxon>Tracheophyta</taxon>
        <taxon>Spermatophyta</taxon>
        <taxon>Magnoliopsida</taxon>
        <taxon>eudicotyledons</taxon>
        <taxon>Gunneridae</taxon>
        <taxon>Pentapetalae</taxon>
        <taxon>rosids</taxon>
        <taxon>fabids</taxon>
        <taxon>Malpighiales</taxon>
        <taxon>Euphorbiaceae</taxon>
        <taxon>Acalyphoideae</taxon>
        <taxon>Acalypheae</taxon>
        <taxon>Ricinus</taxon>
    </lineage>
</organism>
<dbReference type="GO" id="GO:0005886">
    <property type="term" value="C:plasma membrane"/>
    <property type="evidence" value="ECO:0000318"/>
    <property type="project" value="GO_Central"/>
</dbReference>
<evidence type="ECO:0000313" key="11">
    <source>
        <dbReference type="EMBL" id="EEF27342.1"/>
    </source>
</evidence>
<feature type="signal peptide" evidence="10">
    <location>
        <begin position="1"/>
        <end position="24"/>
    </location>
</feature>
<evidence type="ECO:0000256" key="5">
    <source>
        <dbReference type="ARBA" id="ARBA00022692"/>
    </source>
</evidence>
<dbReference type="PANTHER" id="PTHR30472">
    <property type="entry name" value="FERRIC ENTEROBACTIN TRANSPORT SYSTEM PERMEASE PROTEIN"/>
    <property type="match status" value="1"/>
</dbReference>
<comment type="similarity">
    <text evidence="2">Belongs to the binding-protein-dependent transport system permease family. FecCD subfamily.</text>
</comment>
<feature type="transmembrane region" description="Helical" evidence="9">
    <location>
        <begin position="247"/>
        <end position="269"/>
    </location>
</feature>
<evidence type="ECO:0000256" key="8">
    <source>
        <dbReference type="SAM" id="MobiDB-lite"/>
    </source>
</evidence>
<evidence type="ECO:0000313" key="12">
    <source>
        <dbReference type="Proteomes" id="UP000008311"/>
    </source>
</evidence>
<dbReference type="Proteomes" id="UP000008311">
    <property type="component" value="Unassembled WGS sequence"/>
</dbReference>
<evidence type="ECO:0000256" key="6">
    <source>
        <dbReference type="ARBA" id="ARBA00022989"/>
    </source>
</evidence>
<dbReference type="PROSITE" id="PS51318">
    <property type="entry name" value="TAT"/>
    <property type="match status" value="1"/>
</dbReference>
<comment type="subcellular location">
    <subcellularLocation>
        <location evidence="1">Cell membrane</location>
        <topology evidence="1">Multi-pass membrane protein</topology>
    </subcellularLocation>
</comment>
<keyword evidence="5 9" id="KW-0812">Transmembrane</keyword>
<dbReference type="GO" id="GO:0022857">
    <property type="term" value="F:transmembrane transporter activity"/>
    <property type="evidence" value="ECO:0000318"/>
    <property type="project" value="GO_Central"/>
</dbReference>
<evidence type="ECO:0000256" key="1">
    <source>
        <dbReference type="ARBA" id="ARBA00004651"/>
    </source>
</evidence>
<name>B9T9X0_RICCO</name>
<evidence type="ECO:0000256" key="9">
    <source>
        <dbReference type="SAM" id="Phobius"/>
    </source>
</evidence>
<dbReference type="SUPFAM" id="SSF81345">
    <property type="entry name" value="ABC transporter involved in vitamin B12 uptake, BtuC"/>
    <property type="match status" value="1"/>
</dbReference>
<keyword evidence="7 9" id="KW-0472">Membrane</keyword>
<keyword evidence="10" id="KW-0732">Signal</keyword>
<dbReference type="InterPro" id="IPR037294">
    <property type="entry name" value="ABC_BtuC-like"/>
</dbReference>
<dbReference type="eggNOG" id="ENOG502SYS9">
    <property type="taxonomic scope" value="Eukaryota"/>
</dbReference>
<evidence type="ECO:0000256" key="3">
    <source>
        <dbReference type="ARBA" id="ARBA00022448"/>
    </source>
</evidence>
<dbReference type="PANTHER" id="PTHR30472:SF25">
    <property type="entry name" value="ABC TRANSPORTER PERMEASE PROTEIN MJ0876-RELATED"/>
    <property type="match status" value="1"/>
</dbReference>
<gene>
    <name evidence="11" type="ORF">RCOM_0410830</name>
</gene>
<evidence type="ECO:0000256" key="2">
    <source>
        <dbReference type="ARBA" id="ARBA00007935"/>
    </source>
</evidence>
<sequence>MSRPSRQALAWLFALGLLLALSLASLMPRAAHAGPGAGRRIDGGLRTAHADAGAQPLRGAVHRGHGGVGQPGHAGRVPLGAALAGDGQDGDFGRGGAAGYGAVPGRALAHPAAFVVDGAPGRPGAGRRAGGSRQLSGAAIRHDAGAQVLVQRRFLAGGPRPLRVAVAVAGRHGPGLPGGRPLHRGGPGRELCHQPGPELPAPGVAGLVVVAVATSAVVVTAGSLPFVGLIVPNVVRLVLGDNVRRSVLWVALIGAGLTVLCDLVGRLLIAPYEIPPAAIRCFRWACSAQLGPWRAPGAAGRAGPAVPAGLHDRGRQDRLGLRAGASGRQGADHGAGGLCHRPVHRGVPDRVAQHHPHAFRHGAGCAVPVRAGVHGADAGRGGRVRHGRGRALCAQHRADDRLQRAADALAVRGPCQQPASDAAGGHGGRHLLSQPGRAGHARARSQ</sequence>
<proteinExistence type="inferred from homology"/>
<dbReference type="InterPro" id="IPR006311">
    <property type="entry name" value="TAT_signal"/>
</dbReference>
<dbReference type="Gene3D" id="1.10.3470.10">
    <property type="entry name" value="ABC transporter involved in vitamin B12 uptake, BtuC"/>
    <property type="match status" value="1"/>
</dbReference>
<evidence type="ECO:0000256" key="4">
    <source>
        <dbReference type="ARBA" id="ARBA00022475"/>
    </source>
</evidence>
<keyword evidence="12" id="KW-1185">Reference proteome</keyword>
<dbReference type="AlphaFoldDB" id="B9T9X0"/>
<evidence type="ECO:0000256" key="10">
    <source>
        <dbReference type="SAM" id="SignalP"/>
    </source>
</evidence>
<feature type="chain" id="PRO_5002892349" evidence="10">
    <location>
        <begin position="25"/>
        <end position="446"/>
    </location>
</feature>
<dbReference type="Pfam" id="PF01032">
    <property type="entry name" value="FecCD"/>
    <property type="match status" value="1"/>
</dbReference>
<reference evidence="12" key="1">
    <citation type="journal article" date="2010" name="Nat. Biotechnol.">
        <title>Draft genome sequence of the oilseed species Ricinus communis.</title>
        <authorList>
            <person name="Chan A.P."/>
            <person name="Crabtree J."/>
            <person name="Zhao Q."/>
            <person name="Lorenzi H."/>
            <person name="Orvis J."/>
            <person name="Puiu D."/>
            <person name="Melake-Berhan A."/>
            <person name="Jones K.M."/>
            <person name="Redman J."/>
            <person name="Chen G."/>
            <person name="Cahoon E.B."/>
            <person name="Gedil M."/>
            <person name="Stanke M."/>
            <person name="Haas B.J."/>
            <person name="Wortman J.R."/>
            <person name="Fraser-Liggett C.M."/>
            <person name="Ravel J."/>
            <person name="Rabinowicz P.D."/>
        </authorList>
    </citation>
    <scope>NUCLEOTIDE SEQUENCE [LARGE SCALE GENOMIC DNA]</scope>
    <source>
        <strain evidence="12">cv. Hale</strain>
    </source>
</reference>
<keyword evidence="6 9" id="KW-1133">Transmembrane helix</keyword>
<protein>
    <submittedName>
        <fullName evidence="11">Uncharacterized protein</fullName>
    </submittedName>
</protein>
<evidence type="ECO:0000256" key="7">
    <source>
        <dbReference type="ARBA" id="ARBA00023136"/>
    </source>
</evidence>
<feature type="region of interest" description="Disordered" evidence="8">
    <location>
        <begin position="415"/>
        <end position="446"/>
    </location>
</feature>
<keyword evidence="3" id="KW-0813">Transport</keyword>
<dbReference type="InParanoid" id="B9T9X0"/>
<dbReference type="InterPro" id="IPR000522">
    <property type="entry name" value="ABC_transptr_permease_BtuC"/>
</dbReference>
<accession>B9T9X0</accession>